<protein>
    <submittedName>
        <fullName evidence="1">Uncharacterized protein</fullName>
    </submittedName>
</protein>
<dbReference type="RefSeq" id="WP_262713745.1">
    <property type="nucleotide sequence ID" value="NZ_BMMG01000003.1"/>
</dbReference>
<keyword evidence="2" id="KW-1185">Reference proteome</keyword>
<comment type="caution">
    <text evidence="1">The sequence shown here is derived from an EMBL/GenBank/DDBJ whole genome shotgun (WGS) entry which is preliminary data.</text>
</comment>
<dbReference type="EMBL" id="JBGOGF010000002">
    <property type="protein sequence ID" value="MFA1770442.1"/>
    <property type="molecule type" value="Genomic_DNA"/>
</dbReference>
<sequence>MKKITTISSLLLLGALGFLATTWLTPGNLHVDLSDEDFHLYL</sequence>
<accession>A0ABV4RBE6</accession>
<name>A0ABV4RBE6_9BACT</name>
<reference evidence="1 2" key="1">
    <citation type="submission" date="2024-08" db="EMBL/GenBank/DDBJ databases">
        <authorList>
            <person name="Wei W."/>
        </authorList>
    </citation>
    <scope>NUCLEOTIDE SEQUENCE [LARGE SCALE GENOMIC DNA]</scope>
    <source>
        <strain evidence="1 2">XU2</strain>
    </source>
</reference>
<gene>
    <name evidence="1" type="ORF">ACD591_04000</name>
</gene>
<proteinExistence type="predicted"/>
<organism evidence="1 2">
    <name type="scientific">Rufibacter glacialis</name>
    <dbReference type="NCBI Taxonomy" id="1259555"/>
    <lineage>
        <taxon>Bacteria</taxon>
        <taxon>Pseudomonadati</taxon>
        <taxon>Bacteroidota</taxon>
        <taxon>Cytophagia</taxon>
        <taxon>Cytophagales</taxon>
        <taxon>Hymenobacteraceae</taxon>
        <taxon>Rufibacter</taxon>
    </lineage>
</organism>
<evidence type="ECO:0000313" key="1">
    <source>
        <dbReference type="EMBL" id="MFA1770442.1"/>
    </source>
</evidence>
<evidence type="ECO:0000313" key="2">
    <source>
        <dbReference type="Proteomes" id="UP001570846"/>
    </source>
</evidence>
<dbReference type="Proteomes" id="UP001570846">
    <property type="component" value="Unassembled WGS sequence"/>
</dbReference>